<dbReference type="AlphaFoldDB" id="A0A6M3LES0"/>
<dbReference type="GO" id="GO:0008757">
    <property type="term" value="F:S-adenosylmethionine-dependent methyltransferase activity"/>
    <property type="evidence" value="ECO:0007669"/>
    <property type="project" value="InterPro"/>
</dbReference>
<name>A0A6M3LES0_9ZZZZ</name>
<dbReference type="GO" id="GO:0032259">
    <property type="term" value="P:methylation"/>
    <property type="evidence" value="ECO:0007669"/>
    <property type="project" value="UniProtKB-KW"/>
</dbReference>
<dbReference type="InterPro" id="IPR029063">
    <property type="entry name" value="SAM-dependent_MTases_sf"/>
</dbReference>
<gene>
    <name evidence="2" type="ORF">MM415B03246_0007</name>
</gene>
<evidence type="ECO:0000313" key="2">
    <source>
        <dbReference type="EMBL" id="QJA91834.1"/>
    </source>
</evidence>
<keyword evidence="2" id="KW-0489">Methyltransferase</keyword>
<dbReference type="EMBL" id="MT143017">
    <property type="protein sequence ID" value="QJA91834.1"/>
    <property type="molecule type" value="Genomic_DNA"/>
</dbReference>
<feature type="domain" description="Methyltransferase type 11" evidence="1">
    <location>
        <begin position="44"/>
        <end position="133"/>
    </location>
</feature>
<dbReference type="Pfam" id="PF08241">
    <property type="entry name" value="Methyltransf_11"/>
    <property type="match status" value="1"/>
</dbReference>
<dbReference type="Gene3D" id="3.40.50.150">
    <property type="entry name" value="Vaccinia Virus protein VP39"/>
    <property type="match status" value="1"/>
</dbReference>
<proteinExistence type="predicted"/>
<dbReference type="SUPFAM" id="SSF53335">
    <property type="entry name" value="S-adenosyl-L-methionine-dependent methyltransferases"/>
    <property type="match status" value="1"/>
</dbReference>
<organism evidence="2">
    <name type="scientific">viral metagenome</name>
    <dbReference type="NCBI Taxonomy" id="1070528"/>
    <lineage>
        <taxon>unclassified sequences</taxon>
        <taxon>metagenomes</taxon>
        <taxon>organismal metagenomes</taxon>
    </lineage>
</organism>
<sequence length="201" mass="23854">MRIEQHLETLKKSVYAEPKFAWHESVMDSAFDQFVKDSSFKTVLDVGFGTGYSLEKFRKLGINPIGITLDNTEFQNALLLKYDIRMMDMSELDFDDDYFDLIWCRHTLEHSAMPMISLMEFHRVLENGGYLYIEVPTDNIMHIENPNHYSLFSNATWLALFRKAKFTILHHGQFMVKHPNGNQFWHDIYLQYWLRKDGQEN</sequence>
<accession>A0A6M3LES0</accession>
<evidence type="ECO:0000259" key="1">
    <source>
        <dbReference type="Pfam" id="PF08241"/>
    </source>
</evidence>
<dbReference type="CDD" id="cd02440">
    <property type="entry name" value="AdoMet_MTases"/>
    <property type="match status" value="1"/>
</dbReference>
<protein>
    <submittedName>
        <fullName evidence="2">Putative methyltransferase</fullName>
    </submittedName>
</protein>
<dbReference type="PANTHER" id="PTHR43861">
    <property type="entry name" value="TRANS-ACONITATE 2-METHYLTRANSFERASE-RELATED"/>
    <property type="match status" value="1"/>
</dbReference>
<reference evidence="2" key="1">
    <citation type="submission" date="2020-03" db="EMBL/GenBank/DDBJ databases">
        <title>The deep terrestrial virosphere.</title>
        <authorList>
            <person name="Holmfeldt K."/>
            <person name="Nilsson E."/>
            <person name="Simone D."/>
            <person name="Lopez-Fernandez M."/>
            <person name="Wu X."/>
            <person name="de Brujin I."/>
            <person name="Lundin D."/>
            <person name="Andersson A."/>
            <person name="Bertilsson S."/>
            <person name="Dopson M."/>
        </authorList>
    </citation>
    <scope>NUCLEOTIDE SEQUENCE</scope>
    <source>
        <strain evidence="2">MM415B03246</strain>
    </source>
</reference>
<keyword evidence="2" id="KW-0808">Transferase</keyword>
<dbReference type="InterPro" id="IPR013216">
    <property type="entry name" value="Methyltransf_11"/>
</dbReference>